<organism evidence="3 4">
    <name type="scientific">Nakamurella aerolata</name>
    <dbReference type="NCBI Taxonomy" id="1656892"/>
    <lineage>
        <taxon>Bacteria</taxon>
        <taxon>Bacillati</taxon>
        <taxon>Actinomycetota</taxon>
        <taxon>Actinomycetes</taxon>
        <taxon>Nakamurellales</taxon>
        <taxon>Nakamurellaceae</taxon>
        <taxon>Nakamurella</taxon>
    </lineage>
</organism>
<name>A0A849ABH0_9ACTN</name>
<keyword evidence="2" id="KW-1133">Transmembrane helix</keyword>
<comment type="caution">
    <text evidence="3">The sequence shown here is derived from an EMBL/GenBank/DDBJ whole genome shotgun (WGS) entry which is preliminary data.</text>
</comment>
<accession>A0A849ABH0</accession>
<evidence type="ECO:0000313" key="3">
    <source>
        <dbReference type="EMBL" id="NNG37287.1"/>
    </source>
</evidence>
<evidence type="ECO:0000256" key="1">
    <source>
        <dbReference type="SAM" id="MobiDB-lite"/>
    </source>
</evidence>
<keyword evidence="2" id="KW-0472">Membrane</keyword>
<dbReference type="Proteomes" id="UP000562984">
    <property type="component" value="Unassembled WGS sequence"/>
</dbReference>
<protein>
    <submittedName>
        <fullName evidence="3">Uncharacterized protein</fullName>
    </submittedName>
</protein>
<reference evidence="3 4" key="1">
    <citation type="submission" date="2020-05" db="EMBL/GenBank/DDBJ databases">
        <title>Nakamurella sp. DB0629 isolated from air conditioner.</title>
        <authorList>
            <person name="Kim D.H."/>
            <person name="Kim D.-U."/>
        </authorList>
    </citation>
    <scope>NUCLEOTIDE SEQUENCE [LARGE SCALE GENOMIC DNA]</scope>
    <source>
        <strain evidence="3 4">DB0629</strain>
    </source>
</reference>
<keyword evidence="2" id="KW-0812">Transmembrane</keyword>
<feature type="transmembrane region" description="Helical" evidence="2">
    <location>
        <begin position="74"/>
        <end position="94"/>
    </location>
</feature>
<sequence>MTTPDTPRSQGRTPAAATGSDIDPQRTRSMTDENDLRHGHMRPGRAVLITVLCGLITGALCLGVNAMFGSPIDWFWLAGAAVYVTVLIGAFLWIRLAREA</sequence>
<feature type="compositionally biased region" description="Basic and acidic residues" evidence="1">
    <location>
        <begin position="23"/>
        <end position="38"/>
    </location>
</feature>
<keyword evidence="4" id="KW-1185">Reference proteome</keyword>
<feature type="compositionally biased region" description="Polar residues" evidence="1">
    <location>
        <begin position="1"/>
        <end position="12"/>
    </location>
</feature>
<evidence type="ECO:0000313" key="4">
    <source>
        <dbReference type="Proteomes" id="UP000562984"/>
    </source>
</evidence>
<dbReference type="EMBL" id="JABEND010000011">
    <property type="protein sequence ID" value="NNG37287.1"/>
    <property type="molecule type" value="Genomic_DNA"/>
</dbReference>
<proteinExistence type="predicted"/>
<dbReference type="AlphaFoldDB" id="A0A849ABH0"/>
<gene>
    <name evidence="3" type="ORF">HKD39_16575</name>
</gene>
<feature type="transmembrane region" description="Helical" evidence="2">
    <location>
        <begin position="46"/>
        <end position="68"/>
    </location>
</feature>
<evidence type="ECO:0000256" key="2">
    <source>
        <dbReference type="SAM" id="Phobius"/>
    </source>
</evidence>
<feature type="region of interest" description="Disordered" evidence="1">
    <location>
        <begin position="1"/>
        <end position="38"/>
    </location>
</feature>
<dbReference type="RefSeq" id="WP_171200977.1">
    <property type="nucleotide sequence ID" value="NZ_JABEND010000011.1"/>
</dbReference>